<dbReference type="EMBL" id="SMSJ01000154">
    <property type="protein sequence ID" value="TDH58103.1"/>
    <property type="molecule type" value="Genomic_DNA"/>
</dbReference>
<name>A0A4R5Q6D0_9PROT</name>
<dbReference type="Proteomes" id="UP000295096">
    <property type="component" value="Unassembled WGS sequence"/>
</dbReference>
<dbReference type="RefSeq" id="WP_133293053.1">
    <property type="nucleotide sequence ID" value="NZ_SMSJ01000154.1"/>
</dbReference>
<proteinExistence type="predicted"/>
<comment type="caution">
    <text evidence="3">The sequence shown here is derived from an EMBL/GenBank/DDBJ whole genome shotgun (WGS) entry which is preliminary data.</text>
</comment>
<organism evidence="3 4">
    <name type="scientific">Dankookia rubra</name>
    <dbReference type="NCBI Taxonomy" id="1442381"/>
    <lineage>
        <taxon>Bacteria</taxon>
        <taxon>Pseudomonadati</taxon>
        <taxon>Pseudomonadota</taxon>
        <taxon>Alphaproteobacteria</taxon>
        <taxon>Acetobacterales</taxon>
        <taxon>Roseomonadaceae</taxon>
        <taxon>Dankookia</taxon>
    </lineage>
</organism>
<feature type="domain" description="Polyvalent protein metallopeptidase" evidence="2">
    <location>
        <begin position="152"/>
        <end position="277"/>
    </location>
</feature>
<evidence type="ECO:0000259" key="2">
    <source>
        <dbReference type="Pfam" id="PF18818"/>
    </source>
</evidence>
<evidence type="ECO:0000313" key="4">
    <source>
        <dbReference type="Proteomes" id="UP000295096"/>
    </source>
</evidence>
<evidence type="ECO:0000259" key="1">
    <source>
        <dbReference type="Pfam" id="PF08401"/>
    </source>
</evidence>
<dbReference type="AlphaFoldDB" id="A0A4R5Q6D0"/>
<dbReference type="InterPro" id="IPR013610">
    <property type="entry name" value="ArdC_N"/>
</dbReference>
<evidence type="ECO:0000313" key="3">
    <source>
        <dbReference type="EMBL" id="TDH58103.1"/>
    </source>
</evidence>
<accession>A0A4R5Q6D0</accession>
<dbReference type="Pfam" id="PF08401">
    <property type="entry name" value="ArdcN"/>
    <property type="match status" value="1"/>
</dbReference>
<dbReference type="Pfam" id="PF18818">
    <property type="entry name" value="MPTase-PolyVal"/>
    <property type="match status" value="1"/>
</dbReference>
<gene>
    <name evidence="3" type="ORF">E2C06_34375</name>
</gene>
<protein>
    <submittedName>
        <fullName evidence="3">DUF1738 domain-containing protein</fullName>
    </submittedName>
</protein>
<keyword evidence="4" id="KW-1185">Reference proteome</keyword>
<feature type="domain" description="N-terminal" evidence="1">
    <location>
        <begin position="10"/>
        <end position="124"/>
    </location>
</feature>
<dbReference type="PIRSF" id="PIRSF037112">
    <property type="entry name" value="Antirestriction_ArdC"/>
    <property type="match status" value="1"/>
</dbReference>
<reference evidence="3 4" key="1">
    <citation type="journal article" date="2016" name="J. Microbiol.">
        <title>Dankookia rubra gen. nov., sp. nov., an alphaproteobacterium isolated from sediment of a shallow stream.</title>
        <authorList>
            <person name="Kim W.H."/>
            <person name="Kim D.H."/>
            <person name="Kang K."/>
            <person name="Ahn T.Y."/>
        </authorList>
    </citation>
    <scope>NUCLEOTIDE SEQUENCE [LARGE SCALE GENOMIC DNA]</scope>
    <source>
        <strain evidence="3 4">JCM30602</strain>
    </source>
</reference>
<dbReference type="GO" id="GO:0003697">
    <property type="term" value="F:single-stranded DNA binding"/>
    <property type="evidence" value="ECO:0007669"/>
    <property type="project" value="InterPro"/>
</dbReference>
<dbReference type="OrthoDB" id="9792687at2"/>
<dbReference type="InterPro" id="IPR041459">
    <property type="entry name" value="MPTase-PolyVal"/>
</dbReference>
<dbReference type="InterPro" id="IPR017113">
    <property type="entry name" value="Antirestriction_ArdC"/>
</dbReference>
<sequence length="297" mass="33565">MRKNTPDLADLYQQITNRVIAALEHQQKPWTRTWHSSQPQLPLRHCGTPYRGINTVLLFMAAMAKGYRTPFWMTYRQAQALGGQVRRGETATTVTYSDSFETLDDNGQGVAEPKRIWFLKEYKVSNAEQTDGLPARFYAAPLTRPHHARIAQAEAFFAHLRADIWHGGDVPFYAPRLDFIQMPPFESFIDAEAYYATLAHEAVHWTGHPSRLNRGLATKRFAEHELAAEELIAEMGAAFLCAALGVDSDLRHDHVSYLAHWLRLLQADKRAVFTAAALAQKAVDFLHSLQPDAAPQE</sequence>